<keyword evidence="2" id="KW-1185">Reference proteome</keyword>
<evidence type="ECO:0000313" key="2">
    <source>
        <dbReference type="Proteomes" id="UP000179797"/>
    </source>
</evidence>
<dbReference type="EMBL" id="JRYR02000001">
    <property type="protein sequence ID" value="OHX66861.1"/>
    <property type="molecule type" value="Genomic_DNA"/>
</dbReference>
<comment type="caution">
    <text evidence="1">The sequence shown here is derived from an EMBL/GenBank/DDBJ whole genome shotgun (WGS) entry which is preliminary data.</text>
</comment>
<dbReference type="RefSeq" id="WP_044222980.1">
    <property type="nucleotide sequence ID" value="NZ_JRYR02000001.1"/>
</dbReference>
<reference evidence="1 2" key="1">
    <citation type="journal article" date="2012" name="Int. J. Syst. Evol. Microbiol.">
        <title>Flammeovirga pacifica sp. nov., isolated from deep-sea sediment.</title>
        <authorList>
            <person name="Xu H."/>
            <person name="Fu Y."/>
            <person name="Yang N."/>
            <person name="Ding Z."/>
            <person name="Lai Q."/>
            <person name="Zeng R."/>
        </authorList>
    </citation>
    <scope>NUCLEOTIDE SEQUENCE [LARGE SCALE GENOMIC DNA]</scope>
    <source>
        <strain evidence="2">DSM 24597 / LMG 26175 / WPAGA1</strain>
    </source>
</reference>
<gene>
    <name evidence="1" type="ORF">NH26_11075</name>
</gene>
<organism evidence="1 2">
    <name type="scientific">Flammeovirga pacifica</name>
    <dbReference type="NCBI Taxonomy" id="915059"/>
    <lineage>
        <taxon>Bacteria</taxon>
        <taxon>Pseudomonadati</taxon>
        <taxon>Bacteroidota</taxon>
        <taxon>Cytophagia</taxon>
        <taxon>Cytophagales</taxon>
        <taxon>Flammeovirgaceae</taxon>
        <taxon>Flammeovirga</taxon>
    </lineage>
</organism>
<evidence type="ECO:0000313" key="1">
    <source>
        <dbReference type="EMBL" id="OHX66861.1"/>
    </source>
</evidence>
<protein>
    <submittedName>
        <fullName evidence="1">Uncharacterized protein</fullName>
    </submittedName>
</protein>
<name>A0A1S1Z0T9_FLAPC</name>
<accession>A0A1S1Z0T9</accession>
<dbReference type="AlphaFoldDB" id="A0A1S1Z0T9"/>
<sequence length="248" mass="29745">MNCVKTTIIVPIIDSLPAYLSLFLEQLSHQKHVDALLLCNFNINIETPDNVELITIDFHNLQDLIQYLGKQKQNYLLEYDYWTIGSIQHLYGHITRFLNKLHTPNTEMIVLNDDDENLMFFKSSKKVIEQVLIQHNSKTLNLVEAEILEKNLKKTFYFNKGKIIDYHNRMNYPFINIEKLLKHRNIVHYDQDWKKIPSIFYLDTTGFYTENEFREYAQVRIHKEIKEIGYMCKEYFINLFQKNRKEIA</sequence>
<dbReference type="Proteomes" id="UP000179797">
    <property type="component" value="Unassembled WGS sequence"/>
</dbReference>
<dbReference type="STRING" id="915059.NH26_11075"/>
<dbReference type="OrthoDB" id="1910631at2"/>
<proteinExistence type="predicted"/>